<dbReference type="Proteomes" id="UP000046680">
    <property type="component" value="Unassembled WGS sequence"/>
</dbReference>
<dbReference type="Proteomes" id="UP000049023">
    <property type="component" value="Unassembled WGS sequence"/>
</dbReference>
<gene>
    <name evidence="1" type="ORF">ERS007657_01478</name>
    <name evidence="2" type="ORF">ERS027646_00987</name>
    <name evidence="3" type="ORF">ERS027661_04677</name>
</gene>
<dbReference type="EMBL" id="CGCX01000460">
    <property type="protein sequence ID" value="CFR76517.1"/>
    <property type="molecule type" value="Genomic_DNA"/>
</dbReference>
<accession>A0A655EJY6</accession>
<evidence type="ECO:0000313" key="6">
    <source>
        <dbReference type="Proteomes" id="UP000049023"/>
    </source>
</evidence>
<evidence type="ECO:0000313" key="5">
    <source>
        <dbReference type="Proteomes" id="UP000048948"/>
    </source>
</evidence>
<evidence type="ECO:0000313" key="3">
    <source>
        <dbReference type="EMBL" id="CKT70943.1"/>
    </source>
</evidence>
<dbReference type="AlphaFoldDB" id="A0A655EJY6"/>
<evidence type="ECO:0000313" key="4">
    <source>
        <dbReference type="Proteomes" id="UP000046680"/>
    </source>
</evidence>
<protein>
    <submittedName>
        <fullName evidence="3">Uncharacterized protein</fullName>
    </submittedName>
</protein>
<proteinExistence type="predicted"/>
<evidence type="ECO:0000313" key="1">
    <source>
        <dbReference type="EMBL" id="CFR76517.1"/>
    </source>
</evidence>
<dbReference type="Proteomes" id="UP000048948">
    <property type="component" value="Unassembled WGS sequence"/>
</dbReference>
<sequence length="31" mass="3204">MGRLLPTAELISQHGSKPVGIVATDDIEALA</sequence>
<dbReference type="EMBL" id="CNFU01001735">
    <property type="protein sequence ID" value="CKT70943.1"/>
    <property type="molecule type" value="Genomic_DNA"/>
</dbReference>
<dbReference type="EMBL" id="CNGE01000123">
    <property type="protein sequence ID" value="CKR94486.1"/>
    <property type="molecule type" value="Genomic_DNA"/>
</dbReference>
<reference evidence="4 5" key="1">
    <citation type="submission" date="2015-03" db="EMBL/GenBank/DDBJ databases">
        <authorList>
            <consortium name="Pathogen Informatics"/>
        </authorList>
    </citation>
    <scope>NUCLEOTIDE SEQUENCE [LARGE SCALE GENOMIC DNA]</scope>
    <source>
        <strain evidence="2 5">Bir 172</strain>
        <strain evidence="3 6">Bir 187</strain>
        <strain evidence="1 4">C09601061</strain>
    </source>
</reference>
<name>A0A655EJY6_MYCTX</name>
<organism evidence="3 6">
    <name type="scientific">Mycobacterium tuberculosis</name>
    <dbReference type="NCBI Taxonomy" id="1773"/>
    <lineage>
        <taxon>Bacteria</taxon>
        <taxon>Bacillati</taxon>
        <taxon>Actinomycetota</taxon>
        <taxon>Actinomycetes</taxon>
        <taxon>Mycobacteriales</taxon>
        <taxon>Mycobacteriaceae</taxon>
        <taxon>Mycobacterium</taxon>
        <taxon>Mycobacterium tuberculosis complex</taxon>
    </lineage>
</organism>
<evidence type="ECO:0000313" key="2">
    <source>
        <dbReference type="EMBL" id="CKR94486.1"/>
    </source>
</evidence>